<dbReference type="InterPro" id="IPR003675">
    <property type="entry name" value="Rce1/LyrA-like_dom"/>
</dbReference>
<feature type="transmembrane region" description="Helical" evidence="1">
    <location>
        <begin position="168"/>
        <end position="187"/>
    </location>
</feature>
<sequence length="308" mass="32885">MHDQTIAFTTPPDAPRWMRWLLFSPLARIAIFVLLFMALSFATGALMHALGWLGKDAPATIHGLAQLLMRALPALLAYLLLVRLVERRPIIELAPRRLLPDGAVGAAAGLLLFSAVVGVLYLLGSYHVTGTNPDAPWVPALLMVGLGAGIGEEIICRGVLFRIVEEGLGSWWALLVSALFFGAAHVGNPGATLWSSAAIAIEAGLLFGMIYHLTRSLPLCMGLHAAWNFAQGTIYGIPVSGTPADGWLVSTRSGPDWLSGGVFGAEASVVALGLCSLCTLALLVIALRRGSIVPCRPWQLLLQRFSHR</sequence>
<feature type="transmembrane region" description="Helical" evidence="1">
    <location>
        <begin position="102"/>
        <end position="123"/>
    </location>
</feature>
<feature type="domain" description="CAAX prenyl protease 2/Lysostaphin resistance protein A-like" evidence="2">
    <location>
        <begin position="137"/>
        <end position="229"/>
    </location>
</feature>
<dbReference type="PANTHER" id="PTHR39430">
    <property type="entry name" value="MEMBRANE-ASSOCIATED PROTEASE-RELATED"/>
    <property type="match status" value="1"/>
</dbReference>
<keyword evidence="3" id="KW-0645">Protease</keyword>
<dbReference type="Proteomes" id="UP001549251">
    <property type="component" value="Unassembled WGS sequence"/>
</dbReference>
<protein>
    <submittedName>
        <fullName evidence="3">Membrane protease YdiL (CAAX protease family)</fullName>
    </submittedName>
</protein>
<dbReference type="Pfam" id="PF02517">
    <property type="entry name" value="Rce1-like"/>
    <property type="match status" value="1"/>
</dbReference>
<dbReference type="GO" id="GO:0006508">
    <property type="term" value="P:proteolysis"/>
    <property type="evidence" value="ECO:0007669"/>
    <property type="project" value="UniProtKB-KW"/>
</dbReference>
<feature type="transmembrane region" description="Helical" evidence="1">
    <location>
        <begin position="225"/>
        <end position="242"/>
    </location>
</feature>
<evidence type="ECO:0000313" key="3">
    <source>
        <dbReference type="EMBL" id="MET4570526.1"/>
    </source>
</evidence>
<feature type="transmembrane region" description="Helical" evidence="1">
    <location>
        <begin position="193"/>
        <end position="213"/>
    </location>
</feature>
<keyword evidence="1" id="KW-1133">Transmembrane helix</keyword>
<evidence type="ECO:0000259" key="2">
    <source>
        <dbReference type="Pfam" id="PF02517"/>
    </source>
</evidence>
<keyword evidence="3" id="KW-0378">Hydrolase</keyword>
<proteinExistence type="predicted"/>
<reference evidence="3 4" key="1">
    <citation type="submission" date="2024-06" db="EMBL/GenBank/DDBJ databases">
        <title>Sorghum-associated microbial communities from plants grown in Nebraska, USA.</title>
        <authorList>
            <person name="Schachtman D."/>
        </authorList>
    </citation>
    <scope>NUCLEOTIDE SEQUENCE [LARGE SCALE GENOMIC DNA]</scope>
    <source>
        <strain evidence="3 4">1757</strain>
    </source>
</reference>
<accession>A0ABV2PZQ3</accession>
<feature type="transmembrane region" description="Helical" evidence="1">
    <location>
        <begin position="135"/>
        <end position="156"/>
    </location>
</feature>
<evidence type="ECO:0000313" key="4">
    <source>
        <dbReference type="Proteomes" id="UP001549251"/>
    </source>
</evidence>
<dbReference type="RefSeq" id="WP_354551673.1">
    <property type="nucleotide sequence ID" value="NZ_JBEPSD010000003.1"/>
</dbReference>
<dbReference type="EMBL" id="JBEPSD010000003">
    <property type="protein sequence ID" value="MET4570526.1"/>
    <property type="molecule type" value="Genomic_DNA"/>
</dbReference>
<organism evidence="3 4">
    <name type="scientific">Rhodanobacter soli</name>
    <dbReference type="NCBI Taxonomy" id="590609"/>
    <lineage>
        <taxon>Bacteria</taxon>
        <taxon>Pseudomonadati</taxon>
        <taxon>Pseudomonadota</taxon>
        <taxon>Gammaproteobacteria</taxon>
        <taxon>Lysobacterales</taxon>
        <taxon>Rhodanobacteraceae</taxon>
        <taxon>Rhodanobacter</taxon>
    </lineage>
</organism>
<dbReference type="PANTHER" id="PTHR39430:SF1">
    <property type="entry name" value="PROTEASE"/>
    <property type="match status" value="1"/>
</dbReference>
<gene>
    <name evidence="3" type="ORF">ABIE04_002905</name>
</gene>
<dbReference type="GO" id="GO:0008233">
    <property type="term" value="F:peptidase activity"/>
    <property type="evidence" value="ECO:0007669"/>
    <property type="project" value="UniProtKB-KW"/>
</dbReference>
<feature type="transmembrane region" description="Helical" evidence="1">
    <location>
        <begin position="262"/>
        <end position="287"/>
    </location>
</feature>
<evidence type="ECO:0000256" key="1">
    <source>
        <dbReference type="SAM" id="Phobius"/>
    </source>
</evidence>
<feature type="transmembrane region" description="Helical" evidence="1">
    <location>
        <begin position="26"/>
        <end position="53"/>
    </location>
</feature>
<feature type="transmembrane region" description="Helical" evidence="1">
    <location>
        <begin position="59"/>
        <end position="81"/>
    </location>
</feature>
<keyword evidence="1" id="KW-0812">Transmembrane</keyword>
<comment type="caution">
    <text evidence="3">The sequence shown here is derived from an EMBL/GenBank/DDBJ whole genome shotgun (WGS) entry which is preliminary data.</text>
</comment>
<keyword evidence="4" id="KW-1185">Reference proteome</keyword>
<name>A0ABV2PZQ3_9GAMM</name>
<keyword evidence="1" id="KW-0472">Membrane</keyword>